<accession>A0A9W9NHR2</accession>
<dbReference type="OrthoDB" id="4489167at2759"/>
<dbReference type="RefSeq" id="XP_058313431.1">
    <property type="nucleotide sequence ID" value="XM_058448020.1"/>
</dbReference>
<dbReference type="AlphaFoldDB" id="A0A9W9NHR2"/>
<name>A0A9W9NHR2_9EURO</name>
<gene>
    <name evidence="2" type="ORF">N7498_000957</name>
</gene>
<proteinExistence type="predicted"/>
<keyword evidence="3" id="KW-1185">Reference proteome</keyword>
<feature type="signal peptide" evidence="1">
    <location>
        <begin position="1"/>
        <end position="18"/>
    </location>
</feature>
<feature type="chain" id="PRO_5040757321" evidence="1">
    <location>
        <begin position="19"/>
        <end position="102"/>
    </location>
</feature>
<sequence>MKFSLAFLVAGSVSMAAAWNITTFSDDKCTHSTGWDISLTTTIGCISLPEPVGSILVENMADDLHFIGSSGYACDVFHQSGGNGCYTQGQDFQSVEVIPFNQ</sequence>
<dbReference type="Proteomes" id="UP001150904">
    <property type="component" value="Unassembled WGS sequence"/>
</dbReference>
<dbReference type="EMBL" id="JAPQKR010000004">
    <property type="protein sequence ID" value="KAJ5218858.1"/>
    <property type="molecule type" value="Genomic_DNA"/>
</dbReference>
<protein>
    <submittedName>
        <fullName evidence="2">Uncharacterized protein</fullName>
    </submittedName>
</protein>
<evidence type="ECO:0000256" key="1">
    <source>
        <dbReference type="SAM" id="SignalP"/>
    </source>
</evidence>
<reference evidence="2" key="2">
    <citation type="journal article" date="2023" name="IMA Fungus">
        <title>Comparative genomic study of the Penicillium genus elucidates a diverse pangenome and 15 lateral gene transfer events.</title>
        <authorList>
            <person name="Petersen C."/>
            <person name="Sorensen T."/>
            <person name="Nielsen M.R."/>
            <person name="Sondergaard T.E."/>
            <person name="Sorensen J.L."/>
            <person name="Fitzpatrick D.A."/>
            <person name="Frisvad J.C."/>
            <person name="Nielsen K.L."/>
        </authorList>
    </citation>
    <scope>NUCLEOTIDE SEQUENCE</scope>
    <source>
        <strain evidence="2">IBT 15544</strain>
    </source>
</reference>
<reference evidence="2" key="1">
    <citation type="submission" date="2022-12" db="EMBL/GenBank/DDBJ databases">
        <authorList>
            <person name="Petersen C."/>
        </authorList>
    </citation>
    <scope>NUCLEOTIDE SEQUENCE</scope>
    <source>
        <strain evidence="2">IBT 15544</strain>
    </source>
</reference>
<evidence type="ECO:0000313" key="3">
    <source>
        <dbReference type="Proteomes" id="UP001150904"/>
    </source>
</evidence>
<evidence type="ECO:0000313" key="2">
    <source>
        <dbReference type="EMBL" id="KAJ5218858.1"/>
    </source>
</evidence>
<dbReference type="GeneID" id="83175320"/>
<keyword evidence="1" id="KW-0732">Signal</keyword>
<organism evidence="2 3">
    <name type="scientific">Penicillium cinerascens</name>
    <dbReference type="NCBI Taxonomy" id="70096"/>
    <lineage>
        <taxon>Eukaryota</taxon>
        <taxon>Fungi</taxon>
        <taxon>Dikarya</taxon>
        <taxon>Ascomycota</taxon>
        <taxon>Pezizomycotina</taxon>
        <taxon>Eurotiomycetes</taxon>
        <taxon>Eurotiomycetidae</taxon>
        <taxon>Eurotiales</taxon>
        <taxon>Aspergillaceae</taxon>
        <taxon>Penicillium</taxon>
    </lineage>
</organism>
<comment type="caution">
    <text evidence="2">The sequence shown here is derived from an EMBL/GenBank/DDBJ whole genome shotgun (WGS) entry which is preliminary data.</text>
</comment>